<evidence type="ECO:0008006" key="2">
    <source>
        <dbReference type="Google" id="ProtNLM"/>
    </source>
</evidence>
<dbReference type="AlphaFoldDB" id="A0A6B2LM46"/>
<protein>
    <recommendedName>
        <fullName evidence="2">Armadillo repeat-containing domain-containing protein</fullName>
    </recommendedName>
</protein>
<dbReference type="EMBL" id="GIBP01008862">
    <property type="protein sequence ID" value="NDV37831.1"/>
    <property type="molecule type" value="Transcribed_RNA"/>
</dbReference>
<name>A0A6B2LM46_9EUKA</name>
<proteinExistence type="predicted"/>
<evidence type="ECO:0000313" key="1">
    <source>
        <dbReference type="EMBL" id="NDV37831.1"/>
    </source>
</evidence>
<sequence>MKSRTGVHSMPRYRYLQRLVTEFQDSNNLEDKEQVIAHLSNFAYDPINYEHLLKLNVLDLFLDTLEDETDTKLQEFAIGGLCNFCLDPRVAKLIFKHNGVPLIIKGLSSTNIETVLSSVTTLYYLMDSEHKSIISTKPVQDCISKYAKATQFPRLSNISQLFLKKTSTLQ</sequence>
<dbReference type="Gene3D" id="1.25.10.10">
    <property type="entry name" value="Leucine-rich Repeat Variant"/>
    <property type="match status" value="1"/>
</dbReference>
<dbReference type="InterPro" id="IPR042462">
    <property type="entry name" value="ARMC7"/>
</dbReference>
<accession>A0A6B2LM46</accession>
<dbReference type="PANTHER" id="PTHR46263">
    <property type="entry name" value="ARMADILLO REPEAT-CONTAINING PROTEIN 7"/>
    <property type="match status" value="1"/>
</dbReference>
<dbReference type="PANTHER" id="PTHR46263:SF1">
    <property type="entry name" value="ARMADILLO REPEAT-CONTAINING PROTEIN 7"/>
    <property type="match status" value="1"/>
</dbReference>
<dbReference type="InterPro" id="IPR011989">
    <property type="entry name" value="ARM-like"/>
</dbReference>
<dbReference type="InterPro" id="IPR016024">
    <property type="entry name" value="ARM-type_fold"/>
</dbReference>
<reference evidence="1" key="1">
    <citation type="journal article" date="2020" name="J. Eukaryot. Microbiol.">
        <title>De novo Sequencing, Assembly and Annotation of the Transcriptome for the Free-Living Testate Amoeba Arcella intermedia.</title>
        <authorList>
            <person name="Ribeiro G.M."/>
            <person name="Porfirio-Sousa A.L."/>
            <person name="Maurer-Alcala X.X."/>
            <person name="Katz L.A."/>
            <person name="Lahr D.J.G."/>
        </authorList>
    </citation>
    <scope>NUCLEOTIDE SEQUENCE</scope>
</reference>
<organism evidence="1">
    <name type="scientific">Arcella intermedia</name>
    <dbReference type="NCBI Taxonomy" id="1963864"/>
    <lineage>
        <taxon>Eukaryota</taxon>
        <taxon>Amoebozoa</taxon>
        <taxon>Tubulinea</taxon>
        <taxon>Elardia</taxon>
        <taxon>Arcellinida</taxon>
        <taxon>Sphaerothecina</taxon>
        <taxon>Arcellidae</taxon>
        <taxon>Arcella</taxon>
    </lineage>
</organism>
<dbReference type="SUPFAM" id="SSF48371">
    <property type="entry name" value="ARM repeat"/>
    <property type="match status" value="1"/>
</dbReference>